<feature type="region of interest" description="Disordered" evidence="1">
    <location>
        <begin position="163"/>
        <end position="194"/>
    </location>
</feature>
<dbReference type="Proteomes" id="UP000053398">
    <property type="component" value="Unassembled WGS sequence"/>
</dbReference>
<protein>
    <submittedName>
        <fullName evidence="2">Uncharacterized protein</fullName>
    </submittedName>
</protein>
<accession>A0A117QGD5</accession>
<sequence>MTSTPPPPPPAGPTGTGPLTPTDHRAFAFLGQVNSSLRQCLCTLARHGVALRRDAPERARLLLDTVRPWPLYKGGQFLFDLMEWEDLMVDGDPPPVMSTERIVAACTLPVRLAAAATEEAPAVTKLVPGQRTTAALGLPLSLLTTTARSTLLSAAQDLTDLLGPAAPDADADPDDDAGYATDPEPVTDDTGAELPPLEAGFYLYEDIALGALSVLGPLLADHAPTDPAPPA</sequence>
<dbReference type="RefSeq" id="WP_059263573.1">
    <property type="nucleotide sequence ID" value="NZ_KQ948356.1"/>
</dbReference>
<evidence type="ECO:0000313" key="3">
    <source>
        <dbReference type="Proteomes" id="UP000053398"/>
    </source>
</evidence>
<dbReference type="AlphaFoldDB" id="A0A117QGD5"/>
<keyword evidence="3" id="KW-1185">Reference proteome</keyword>
<reference evidence="2 3" key="1">
    <citation type="submission" date="2015-10" db="EMBL/GenBank/DDBJ databases">
        <title>Draft genome sequence of Streptomyces corchorusii DSM 40340, type strain for the species Streptomyces corchorusii.</title>
        <authorList>
            <person name="Ruckert C."/>
            <person name="Winkler A."/>
            <person name="Kalinowski J."/>
            <person name="Kampfer P."/>
            <person name="Glaeser S."/>
        </authorList>
    </citation>
    <scope>NUCLEOTIDE SEQUENCE [LARGE SCALE GENOMIC DNA]</scope>
    <source>
        <strain evidence="2 3">DSM 40340</strain>
    </source>
</reference>
<gene>
    <name evidence="2" type="ORF">AQJ11_16615</name>
</gene>
<name>A0A117QGD5_STRCK</name>
<organism evidence="2 3">
    <name type="scientific">Streptomyces corchorusii</name>
    <name type="common">Streptomyces chibaensis</name>
    <dbReference type="NCBI Taxonomy" id="1903"/>
    <lineage>
        <taxon>Bacteria</taxon>
        <taxon>Bacillati</taxon>
        <taxon>Actinomycetota</taxon>
        <taxon>Actinomycetes</taxon>
        <taxon>Kitasatosporales</taxon>
        <taxon>Streptomycetaceae</taxon>
        <taxon>Streptomyces</taxon>
    </lineage>
</organism>
<dbReference type="EMBL" id="LMWP01000017">
    <property type="protein sequence ID" value="KUN26906.1"/>
    <property type="molecule type" value="Genomic_DNA"/>
</dbReference>
<comment type="caution">
    <text evidence="2">The sequence shown here is derived from an EMBL/GenBank/DDBJ whole genome shotgun (WGS) entry which is preliminary data.</text>
</comment>
<proteinExistence type="predicted"/>
<feature type="region of interest" description="Disordered" evidence="1">
    <location>
        <begin position="1"/>
        <end position="22"/>
    </location>
</feature>
<evidence type="ECO:0000256" key="1">
    <source>
        <dbReference type="SAM" id="MobiDB-lite"/>
    </source>
</evidence>
<evidence type="ECO:0000313" key="2">
    <source>
        <dbReference type="EMBL" id="KUN26906.1"/>
    </source>
</evidence>
<feature type="compositionally biased region" description="Pro residues" evidence="1">
    <location>
        <begin position="1"/>
        <end position="12"/>
    </location>
</feature>